<name>G0UC93_TRYVY</name>
<dbReference type="EMBL" id="HE573027">
    <property type="protein sequence ID" value="CCC53443.1"/>
    <property type="molecule type" value="Genomic_DNA"/>
</dbReference>
<accession>G0UC93</accession>
<protein>
    <submittedName>
        <fullName evidence="1">Uncharacterized protein</fullName>
    </submittedName>
</protein>
<dbReference type="AlphaFoldDB" id="G0UC93"/>
<proteinExistence type="predicted"/>
<dbReference type="VEuPathDB" id="TriTrypDB:TvY486_1109270"/>
<evidence type="ECO:0000313" key="1">
    <source>
        <dbReference type="EMBL" id="CCC53443.1"/>
    </source>
</evidence>
<gene>
    <name evidence="1" type="ORF">TVY486_1109270</name>
</gene>
<organism evidence="1">
    <name type="scientific">Trypanosoma vivax (strain Y486)</name>
    <dbReference type="NCBI Taxonomy" id="1055687"/>
    <lineage>
        <taxon>Eukaryota</taxon>
        <taxon>Discoba</taxon>
        <taxon>Euglenozoa</taxon>
        <taxon>Kinetoplastea</taxon>
        <taxon>Metakinetoplastina</taxon>
        <taxon>Trypanosomatida</taxon>
        <taxon>Trypanosomatidae</taxon>
        <taxon>Trypanosoma</taxon>
        <taxon>Duttonella</taxon>
    </lineage>
</organism>
<reference evidence="1" key="1">
    <citation type="journal article" date="2012" name="Proc. Natl. Acad. Sci. U.S.A.">
        <title>Antigenic diversity is generated by distinct evolutionary mechanisms in African trypanosome species.</title>
        <authorList>
            <person name="Jackson A.P."/>
            <person name="Berry A."/>
            <person name="Aslett M."/>
            <person name="Allison H.C."/>
            <person name="Burton P."/>
            <person name="Vavrova-Anderson J."/>
            <person name="Brown R."/>
            <person name="Browne H."/>
            <person name="Corton N."/>
            <person name="Hauser H."/>
            <person name="Gamble J."/>
            <person name="Gilderthorp R."/>
            <person name="Marcello L."/>
            <person name="McQuillan J."/>
            <person name="Otto T.D."/>
            <person name="Quail M.A."/>
            <person name="Sanders M.J."/>
            <person name="van Tonder A."/>
            <person name="Ginger M.L."/>
            <person name="Field M.C."/>
            <person name="Barry J.D."/>
            <person name="Hertz-Fowler C."/>
            <person name="Berriman M."/>
        </authorList>
    </citation>
    <scope>NUCLEOTIDE SEQUENCE</scope>
    <source>
        <strain evidence="1">Y486</strain>
    </source>
</reference>
<sequence>MKRRVPSRPPFSSLLRLHHLPKSALYVVWPLLHSHLLFIYLSLCVCAVPLPPASFPLPTKTCLPPHTWASSTPPATFFTPPPHHLFVCFQNRRPLLLSF</sequence>